<feature type="region of interest" description="Disordered" evidence="1">
    <location>
        <begin position="66"/>
        <end position="175"/>
    </location>
</feature>
<gene>
    <name evidence="2" type="ORF">HNY73_007123</name>
</gene>
<name>A0A8T0FG08_ARGBR</name>
<comment type="caution">
    <text evidence="2">The sequence shown here is derived from an EMBL/GenBank/DDBJ whole genome shotgun (WGS) entry which is preliminary data.</text>
</comment>
<evidence type="ECO:0000256" key="1">
    <source>
        <dbReference type="SAM" id="MobiDB-lite"/>
    </source>
</evidence>
<dbReference type="AlphaFoldDB" id="A0A8T0FG08"/>
<dbReference type="EMBL" id="JABXBU010000012">
    <property type="protein sequence ID" value="KAF8789158.1"/>
    <property type="molecule type" value="Genomic_DNA"/>
</dbReference>
<feature type="compositionally biased region" description="Low complexity" evidence="1">
    <location>
        <begin position="100"/>
        <end position="109"/>
    </location>
</feature>
<dbReference type="Proteomes" id="UP000807504">
    <property type="component" value="Unassembled WGS sequence"/>
</dbReference>
<protein>
    <submittedName>
        <fullName evidence="2">Uncharacterized protein</fullName>
    </submittedName>
</protein>
<reference evidence="2" key="2">
    <citation type="submission" date="2020-06" db="EMBL/GenBank/DDBJ databases">
        <authorList>
            <person name="Sheffer M."/>
        </authorList>
    </citation>
    <scope>NUCLEOTIDE SEQUENCE</scope>
</reference>
<evidence type="ECO:0000313" key="3">
    <source>
        <dbReference type="Proteomes" id="UP000807504"/>
    </source>
</evidence>
<feature type="compositionally biased region" description="Basic and acidic residues" evidence="1">
    <location>
        <begin position="130"/>
        <end position="141"/>
    </location>
</feature>
<feature type="compositionally biased region" description="Basic and acidic residues" evidence="1">
    <location>
        <begin position="113"/>
        <end position="122"/>
    </location>
</feature>
<evidence type="ECO:0000313" key="2">
    <source>
        <dbReference type="EMBL" id="KAF8789158.1"/>
    </source>
</evidence>
<reference evidence="2" key="1">
    <citation type="journal article" date="2020" name="bioRxiv">
        <title>Chromosome-level reference genome of the European wasp spider Argiope bruennichi: a resource for studies on range expansion and evolutionary adaptation.</title>
        <authorList>
            <person name="Sheffer M.M."/>
            <person name="Hoppe A."/>
            <person name="Krehenwinkel H."/>
            <person name="Uhl G."/>
            <person name="Kuss A.W."/>
            <person name="Jensen L."/>
            <person name="Jensen C."/>
            <person name="Gillespie R.G."/>
            <person name="Hoff K.J."/>
            <person name="Prost S."/>
        </authorList>
    </citation>
    <scope>NUCLEOTIDE SEQUENCE</scope>
</reference>
<accession>A0A8T0FG08</accession>
<organism evidence="2 3">
    <name type="scientific">Argiope bruennichi</name>
    <name type="common">Wasp spider</name>
    <name type="synonym">Aranea bruennichi</name>
    <dbReference type="NCBI Taxonomy" id="94029"/>
    <lineage>
        <taxon>Eukaryota</taxon>
        <taxon>Metazoa</taxon>
        <taxon>Ecdysozoa</taxon>
        <taxon>Arthropoda</taxon>
        <taxon>Chelicerata</taxon>
        <taxon>Arachnida</taxon>
        <taxon>Araneae</taxon>
        <taxon>Araneomorphae</taxon>
        <taxon>Entelegynae</taxon>
        <taxon>Araneoidea</taxon>
        <taxon>Araneidae</taxon>
        <taxon>Argiope</taxon>
    </lineage>
</organism>
<proteinExistence type="predicted"/>
<keyword evidence="3" id="KW-1185">Reference proteome</keyword>
<sequence length="175" mass="19307">MDTVECVESCARSPCSKLNKSLLRDLADEHTRSGARTVAVGGCVGHSGPGQHAGYRFGASKLRWAKGLGGIATDPQTTTTQRQRPTPPVKPPPERKPRATTRARGQTRATQRRSTERKKQDQNKGPPRNQWDREETRRVAEKSVSGQAERERKPRRDRRGVKAGMVEAGDGGGWE</sequence>
<feature type="compositionally biased region" description="Low complexity" evidence="1">
    <location>
        <begin position="75"/>
        <end position="84"/>
    </location>
</feature>